<evidence type="ECO:0000259" key="7">
    <source>
        <dbReference type="Pfam" id="PF10475"/>
    </source>
</evidence>
<evidence type="ECO:0000313" key="8">
    <source>
        <dbReference type="Ensembl" id="ENSNLEP00000038425.1"/>
    </source>
</evidence>
<dbReference type="EMBL" id="ADFV01000892">
    <property type="status" value="NOT_ANNOTATED_CDS"/>
    <property type="molecule type" value="Genomic_DNA"/>
</dbReference>
<proteinExistence type="predicted"/>
<dbReference type="EMBL" id="ADFV01000887">
    <property type="status" value="NOT_ANNOTATED_CDS"/>
    <property type="molecule type" value="Genomic_DNA"/>
</dbReference>
<keyword evidence="9" id="KW-1185">Reference proteome</keyword>
<protein>
    <submittedName>
        <fullName evidence="8">VPS50 subunit of EARP/GARPII complex</fullName>
    </submittedName>
</protein>
<accession>A0A2I3H4J1</accession>
<evidence type="ECO:0000259" key="6">
    <source>
        <dbReference type="Pfam" id="PF10474"/>
    </source>
</evidence>
<dbReference type="EMBL" id="ADFV01000894">
    <property type="status" value="NOT_ANNOTATED_CDS"/>
    <property type="molecule type" value="Genomic_DNA"/>
</dbReference>
<dbReference type="PANTHER" id="PTHR13258">
    <property type="entry name" value="SYNDETIN"/>
    <property type="match status" value="1"/>
</dbReference>
<dbReference type="EMBL" id="ADFV01000895">
    <property type="status" value="NOT_ANNOTATED_CDS"/>
    <property type="molecule type" value="Genomic_DNA"/>
</dbReference>
<dbReference type="PANTHER" id="PTHR13258:SF0">
    <property type="entry name" value="SYNDETIN"/>
    <property type="match status" value="1"/>
</dbReference>
<dbReference type="GO" id="GO:0005829">
    <property type="term" value="C:cytosol"/>
    <property type="evidence" value="ECO:0007669"/>
    <property type="project" value="GOC"/>
</dbReference>
<evidence type="ECO:0000256" key="4">
    <source>
        <dbReference type="SAM" id="Coils"/>
    </source>
</evidence>
<dbReference type="EMBL" id="ADFV01000893">
    <property type="status" value="NOT_ANNOTATED_CDS"/>
    <property type="molecule type" value="Genomic_DNA"/>
</dbReference>
<dbReference type="Proteomes" id="UP000001073">
    <property type="component" value="Chromosome 11"/>
</dbReference>
<dbReference type="GO" id="GO:1990745">
    <property type="term" value="C:EARP complex"/>
    <property type="evidence" value="ECO:0007669"/>
    <property type="project" value="InterPro"/>
</dbReference>
<feature type="region of interest" description="Disordered" evidence="5">
    <location>
        <begin position="537"/>
        <end position="559"/>
    </location>
</feature>
<dbReference type="Ensembl" id="ENSNLET00000046908.1">
    <property type="protein sequence ID" value="ENSNLEP00000038425.1"/>
    <property type="gene ID" value="ENSNLEG00000015349.3"/>
</dbReference>
<dbReference type="Pfam" id="PF10475">
    <property type="entry name" value="Vps54_N"/>
    <property type="match status" value="1"/>
</dbReference>
<dbReference type="EMBL" id="ADFV01000889">
    <property type="status" value="NOT_ANNOTATED_CDS"/>
    <property type="molecule type" value="Genomic_DNA"/>
</dbReference>
<dbReference type="EMBL" id="ADFV01000890">
    <property type="status" value="NOT_ANNOTATED_CDS"/>
    <property type="molecule type" value="Genomic_DNA"/>
</dbReference>
<sequence>MTQNSLGLKSPQESLSDLGAIESLRVPGKEEFRELREQPSDPQAEQELINSIEQVYFSADSFDIVKYELEKLPPVLNLQELEAYRDKLKQQQAAVSKKVADLILEKQPAYVKELERVTSLQTGLQLAAVICTNGRRHLNIAKEGFTQASLGLLANQRKRQLLIGLLKSLRTIKTLQRTDVRLSEMLEEEDYPGAIQLCLECQKAASTFKHYSCISELNSKLQDTLEQIEEQLDVALSKICKNFDINHYTKVQQAYRLLGKTQTAMDQLHMHFTQAIHNTVFQVVLGYVELCAGNTDTKFQKLQYKDLCTHVTPDSYIPCLADLCKALWEVMLSYYRTMEWHEKHDNEDTASASEGSNMIGTEETNFDRGYIKKKLEHGLTRIWQDVQLKVKTYLLGTDLSIFKYDDFIFVLDIISRLMQVGEEFCGSKSEVLQESIRKQSVNYFKNYHRTRLDELRMFLENETWELCPVKSNFSILQLHEFKFMEQSRSPSVSPSKQPVSTSSKTVTLFEQYCSGGNPFEIQANHKDEETEDVLASNGYESDEQEKSAYQEYDSDSDVPEELKRDYVDEQTGDVPVKSVSRETLKSRKKSDYSLNKVNAPILTNTTLNVIRLVGKYMQMMNILKPIAFDVIHFMSQLFDYYLYAIYTFFGRNDSLESTGLGLSSSRLRTTLNRIQESLIDLEVSADPTATLTAAEERKEKVPSPHLSHLVVLTSGDTLYGLAERVVATESLVFLAEQFEFLQPHLDAVMPAVKKPFLQQFYSQTVSTASELRKPIYWIVAGKALDYEQMLLLMANVKWDVKEIMSQHNIYVDALLKEFEQFNRRLNEVSKKVRIPLPVSNILWEHCIRLANRTIVEGLLAGLIKKKREKNQIDAIKNDKGDITTDPTEIQTTIREYYKHLYQEYSTKQLTNLVNVCLGSHINKKARQKLLAAIDDIDRPKR</sequence>
<evidence type="ECO:0000256" key="1">
    <source>
        <dbReference type="ARBA" id="ARBA00022448"/>
    </source>
</evidence>
<name>A0A2I3H4J1_NOMLE</name>
<feature type="compositionally biased region" description="Polar residues" evidence="5">
    <location>
        <begin position="1"/>
        <end position="15"/>
    </location>
</feature>
<keyword evidence="2" id="KW-0653">Protein transport</keyword>
<reference evidence="8" key="2">
    <citation type="submission" date="2025-08" db="UniProtKB">
        <authorList>
            <consortium name="Ensembl"/>
        </authorList>
    </citation>
    <scope>IDENTIFICATION</scope>
</reference>
<dbReference type="GO" id="GO:0032456">
    <property type="term" value="P:endocytic recycling"/>
    <property type="evidence" value="ECO:0007669"/>
    <property type="project" value="InterPro"/>
</dbReference>
<dbReference type="EMBL" id="ADFV01000891">
    <property type="status" value="NOT_ANNOTATED_CDS"/>
    <property type="molecule type" value="Genomic_DNA"/>
</dbReference>
<dbReference type="GO" id="GO:0015031">
    <property type="term" value="P:protein transport"/>
    <property type="evidence" value="ECO:0007669"/>
    <property type="project" value="UniProtKB-KW"/>
</dbReference>
<feature type="coiled-coil region" evidence="4">
    <location>
        <begin position="211"/>
        <end position="238"/>
    </location>
</feature>
<evidence type="ECO:0000256" key="2">
    <source>
        <dbReference type="ARBA" id="ARBA00022927"/>
    </source>
</evidence>
<dbReference type="GO" id="GO:0042147">
    <property type="term" value="P:retrograde transport, endosome to Golgi"/>
    <property type="evidence" value="ECO:0007669"/>
    <property type="project" value="InterPro"/>
</dbReference>
<dbReference type="InterPro" id="IPR019515">
    <property type="entry name" value="VPS54_N"/>
</dbReference>
<dbReference type="Pfam" id="PF10474">
    <property type="entry name" value="Syndetin_C"/>
    <property type="match status" value="1"/>
</dbReference>
<feature type="region of interest" description="Disordered" evidence="5">
    <location>
        <begin position="1"/>
        <end position="20"/>
    </location>
</feature>
<reference evidence="8 9" key="1">
    <citation type="submission" date="2012-10" db="EMBL/GenBank/DDBJ databases">
        <authorList>
            <consortium name="Gibbon Genome Sequencing Consortium"/>
        </authorList>
    </citation>
    <scope>NUCLEOTIDE SEQUENCE [LARGE SCALE GENOMIC DNA]</scope>
</reference>
<dbReference type="InterPro" id="IPR040047">
    <property type="entry name" value="VPS50"/>
</dbReference>
<evidence type="ECO:0000256" key="5">
    <source>
        <dbReference type="SAM" id="MobiDB-lite"/>
    </source>
</evidence>
<dbReference type="GeneTree" id="ENSGT00390000003442"/>
<dbReference type="InterPro" id="IPR019514">
    <property type="entry name" value="Syndetin_C"/>
</dbReference>
<feature type="domain" description="Syndetin C-terminal" evidence="6">
    <location>
        <begin position="718"/>
        <end position="858"/>
    </location>
</feature>
<keyword evidence="1" id="KW-0813">Transport</keyword>
<organism evidence="8 9">
    <name type="scientific">Nomascus leucogenys</name>
    <name type="common">Northern white-cheeked gibbon</name>
    <name type="synonym">Hylobates leucogenys</name>
    <dbReference type="NCBI Taxonomy" id="61853"/>
    <lineage>
        <taxon>Eukaryota</taxon>
        <taxon>Metazoa</taxon>
        <taxon>Chordata</taxon>
        <taxon>Craniata</taxon>
        <taxon>Vertebrata</taxon>
        <taxon>Euteleostomi</taxon>
        <taxon>Mammalia</taxon>
        <taxon>Eutheria</taxon>
        <taxon>Euarchontoglires</taxon>
        <taxon>Primates</taxon>
        <taxon>Haplorrhini</taxon>
        <taxon>Catarrhini</taxon>
        <taxon>Hylobatidae</taxon>
        <taxon>Nomascus</taxon>
    </lineage>
</organism>
<dbReference type="EMBL" id="ADFV01000888">
    <property type="status" value="NOT_ANNOTATED_CDS"/>
    <property type="molecule type" value="Genomic_DNA"/>
</dbReference>
<gene>
    <name evidence="8" type="primary">VPS50</name>
</gene>
<dbReference type="GO" id="GO:0000149">
    <property type="term" value="F:SNARE binding"/>
    <property type="evidence" value="ECO:0007669"/>
    <property type="project" value="TreeGrafter"/>
</dbReference>
<evidence type="ECO:0000313" key="9">
    <source>
        <dbReference type="Proteomes" id="UP000001073"/>
    </source>
</evidence>
<evidence type="ECO:0000256" key="3">
    <source>
        <dbReference type="ARBA" id="ARBA00023054"/>
    </source>
</evidence>
<keyword evidence="3 4" id="KW-0175">Coiled coil</keyword>
<reference evidence="8" key="3">
    <citation type="submission" date="2025-09" db="UniProtKB">
        <authorList>
            <consortium name="Ensembl"/>
        </authorList>
    </citation>
    <scope>IDENTIFICATION</scope>
</reference>
<dbReference type="AlphaFoldDB" id="A0A2I3H4J1"/>
<feature type="domain" description="Vacuolar protein sorting-associated protein 54 N-terminal" evidence="7">
    <location>
        <begin position="49"/>
        <end position="340"/>
    </location>
</feature>